<feature type="compositionally biased region" description="Acidic residues" evidence="7">
    <location>
        <begin position="2447"/>
        <end position="2464"/>
    </location>
</feature>
<evidence type="ECO:0000256" key="1">
    <source>
        <dbReference type="ARBA" id="ARBA00004123"/>
    </source>
</evidence>
<feature type="compositionally biased region" description="Polar residues" evidence="7">
    <location>
        <begin position="1916"/>
        <end position="1928"/>
    </location>
</feature>
<keyword evidence="2" id="KW-0805">Transcription regulation</keyword>
<evidence type="ECO:0000256" key="4">
    <source>
        <dbReference type="ARBA" id="ARBA00023163"/>
    </source>
</evidence>
<protein>
    <submittedName>
        <fullName evidence="11">Mlp1 homolog</fullName>
    </submittedName>
</protein>
<feature type="coiled-coil region" evidence="6">
    <location>
        <begin position="693"/>
        <end position="868"/>
    </location>
</feature>
<feature type="region of interest" description="Disordered" evidence="7">
    <location>
        <begin position="1821"/>
        <end position="1972"/>
    </location>
</feature>
<feature type="domain" description="NUA/TPR/MLP1-2-like" evidence="10">
    <location>
        <begin position="478"/>
        <end position="586"/>
    </location>
</feature>
<dbReference type="GO" id="GO:0005643">
    <property type="term" value="C:nuclear pore"/>
    <property type="evidence" value="ECO:0007669"/>
    <property type="project" value="TreeGrafter"/>
</dbReference>
<dbReference type="CDD" id="cd00067">
    <property type="entry name" value="GAL4"/>
    <property type="match status" value="1"/>
</dbReference>
<dbReference type="Pfam" id="PF07926">
    <property type="entry name" value="TPR_MLP1_2"/>
    <property type="match status" value="1"/>
</dbReference>
<feature type="compositionally biased region" description="Low complexity" evidence="7">
    <location>
        <begin position="1880"/>
        <end position="1901"/>
    </location>
</feature>
<dbReference type="InterPro" id="IPR057974">
    <property type="entry name" value="NUA/TPR/MLP1-2-like_dom"/>
</dbReference>
<dbReference type="InterPro" id="IPR057577">
    <property type="entry name" value="Nucleoprot-TPR/MLP1_dom"/>
</dbReference>
<evidence type="ECO:0000259" key="10">
    <source>
        <dbReference type="Pfam" id="PF25785"/>
    </source>
</evidence>
<feature type="domain" description="Nucleoprotein TPR/MPL1" evidence="9">
    <location>
        <begin position="183"/>
        <end position="261"/>
    </location>
</feature>
<feature type="region of interest" description="Disordered" evidence="7">
    <location>
        <begin position="2079"/>
        <end position="2110"/>
    </location>
</feature>
<keyword evidence="3 6" id="KW-0175">Coiled coil</keyword>
<feature type="region of interest" description="Disordered" evidence="7">
    <location>
        <begin position="94"/>
        <end position="123"/>
    </location>
</feature>
<feature type="compositionally biased region" description="Low complexity" evidence="7">
    <location>
        <begin position="929"/>
        <end position="950"/>
    </location>
</feature>
<feature type="region of interest" description="Disordered" evidence="7">
    <location>
        <begin position="2447"/>
        <end position="2470"/>
    </location>
</feature>
<sequence>MASATVEIPFLASHYGIAEDILTTLSQAPTVNLVNQLLESIMVKARESDELKSDKLRLEVELENAVRASESKIKVLKGSVEKGLNETATLRTRLQESENARSNLESEITTLKSSTTSNESEINGLKSRISSLESSNRDTLALLESKTTAYDKLSEELTATHQKTVELRRQLSTAEQNLQSANSASTSARFREQSLQQELELTKKNNEYFETELKAKSAEYLKFRKEKNARVAELQREIEEASTTIDQLRRSENALKSRLDDVEHKYEESIAAMQSLREDATSTSESLRIELESANRLAELQGNAAATAKQRVQECQIALEKARDDAAEEISRLRAEIETEHSDKEAAERKVAELEAKLNQVETQAPFSPGPMNGGPSTPIRASTPVGTFSPRTSKGRGGLTLTQLYTEYDRVRSQLVAEQRNNAELKATLDEMVQELESSKPEIDELRADHARLENAVVEMSEVLETSGKERDEATREARKWRGQVEGYERETEILRQQLRDLSAQVKVLVLEVSLSKEDQEYDRDELEKLARNEIEESMVSLNATGRFITQNLTTFKDLSELQEQNVTLRRMLRELGDRMESQEARDRESAYQKDQEELKELRIRVQTYRDEIMNLTAQTKSYVKERDTFRSMLMRRGQAGGDTSVFSQSVPLGSAPPTTPQQAADGTDYADLLRKVQAHFDTFRQESATDHSALKQQVNDLSRKNSELMNEASRLNSQLGAAAQRAELLQNNFNLLKNENVEIQKRYSNLLENVNRQDIKTQQAAEDLVAAKGMCDSLQRENANLKAEKDLWKNIEKRLIDDNESLRNERGRLDSLNTNLQNILNEREHTDAESRRRLQHNVESLETELQSTKRKLNDEIEDAKRAALRREYEHEQSQKRIDDLVTSLGSVREELIAVKTTRDHLQTKVDELSVELKSAEEKLQVLQTKPGAAPAPTTTTAETEQAPTSGLTREQELAIEVSELKRDLELARTDLEHAREQVEDYKAISQATEERLQSVTETQEQYQEETERLVEGKDKRIQELEKRVEEISSELTTTNNELSKLRDEQSEVSRRVEEQKTTYEAEITRLKDEAERQLENARTYEQSVQAQAEIAQQAQQNYESELVKHAEAAKLLQTVRSEANQLRLDIVDVKTQAENAKKDLTQKEESWAEQKDRFEREISDLQKRREEVLHQNTLLHNQLENITKQITALQRDRANIATEEEEADGTSSSLESLQEVIKYLRREKEIVDVQYHLSTQESKRLRQQLDYTQSQLDDTRLKLEQQRRATADSDHQNLSHNKLVETLNELNVFRESSVTLRNQARQAEAALAEKSARVDELVQQIEPLQDKIRELENLVETKDEEMKLIHADRDRWQQRTENILQKYDRVDPTEMENLKEKLSTLEKERDEAIAERDTLQQQVDGFPEQLAKTAEDSKAELRGKLTEQFVKRSKELSGRINAKQTELNAVQQEKEVIQQELTKAQEELNQLKSKPVEQQTTPMEVEPATVTPAVPQLAPSTTLGDEEKIKALEEKVARLEAALAEKEAQFDTRLKERSDKMKESFNSKLAELRKNHQQELENIKAQQPAPIEGGQPAEFTIPGTPARGETGELPELTDSQAKDLVAKNETIKDIIKRNIQNQVNKVKAQLQQEARAQAAAAGPSPEATAELETKLAEERERLKKASDEAIEEKVKSAVELNDKKIAVKISMLESRAKTAMAKIQVVQKAATETPEKPVREVWEVAKDAKAPPAAPATPAKPVTPAPTQTPVATPAAAANNVAPAPVPTPAAAPAASQPSAQQQEAANPFAAIQDQQAPQVQPAQPAQPQNVSSPFAVIKQDGQTQAAQANQQASIPAKPPAGAVGNHTGPGPAALRALQSGLPIARGRGGGRGGGAGHQQTDQQPQQGQAQAQRGTGMQRGRGRGRGGQHVQTNVPQATGQTQESPGGSRGALNAGARQFIPQGNKRPREDGGETAGGDAGGAGKRIRGGGHNRVAHITIQSSTVAPSAISHEEQILVCEPMVALRFMMANESTTAAERMYDPVRIVDWGPITTEDDMRCDQAKPACLRCERAKQKCSGYVDTATFDARVRYETGLGNRRVTRSRRSKQKSPSPVVAPVQKRAPPKKASIKKDESLLKAAVLLFKTAHIASYDSMYFSWNSSSDECLERCISIMKESDDDSSLKHAMFAVYNGFYSFILKSKEMEQDAEASFAAAVSLARAALDDPVESKSDATLLTVLLLSMFENFSSVKDYRSPVKTHWVGLAQLLQHRGPESLDSSISLFCLHQYYFRLAAVVLGGETETVKELLDLSKSLPLPCNMQPTNSLASISASLARRRLQLENLNLCSGFDVQWITLLMQLAEQTDGELMRWPDYVPPSCQPKKAVRDFYPNYPGWEDRYPSLAVAQDWNHYRYLRIMANIIISRCAALLRLYSQAAAADQICEQMVDEVCASFVYYIGRLKINDDDDEDSDSDSDEDEDEDDMQSKEAGRVDEKYAIAAIGAMLLLPKLRWILQAEPSLRPKQKACLQLNVKKILRFYRIHGVENVDIPDE</sequence>
<dbReference type="GO" id="GO:0017056">
    <property type="term" value="F:structural constituent of nuclear pore"/>
    <property type="evidence" value="ECO:0007669"/>
    <property type="project" value="TreeGrafter"/>
</dbReference>
<comment type="subcellular location">
    <subcellularLocation>
        <location evidence="1">Nucleus</location>
    </subcellularLocation>
</comment>
<feature type="compositionally biased region" description="Low complexity" evidence="7">
    <location>
        <begin position="1773"/>
        <end position="1788"/>
    </location>
</feature>
<feature type="coiled-coil region" evidence="6">
    <location>
        <begin position="409"/>
        <end position="620"/>
    </location>
</feature>
<dbReference type="SUPFAM" id="SSF57997">
    <property type="entry name" value="Tropomyosin"/>
    <property type="match status" value="1"/>
</dbReference>
<dbReference type="Proteomes" id="UP000053095">
    <property type="component" value="Unassembled WGS sequence"/>
</dbReference>
<dbReference type="Pfam" id="PF25785">
    <property type="entry name" value="TPR"/>
    <property type="match status" value="1"/>
</dbReference>
<feature type="coiled-coil region" evidence="6">
    <location>
        <begin position="1125"/>
        <end position="1205"/>
    </location>
</feature>
<evidence type="ECO:0000313" key="12">
    <source>
        <dbReference type="Proteomes" id="UP000053095"/>
    </source>
</evidence>
<feature type="coiled-coil region" evidence="6">
    <location>
        <begin position="1435"/>
        <end position="1476"/>
    </location>
</feature>
<dbReference type="Pfam" id="PF25481">
    <property type="entry name" value="Nucleoprot-TPR"/>
    <property type="match status" value="1"/>
</dbReference>
<evidence type="ECO:0000256" key="3">
    <source>
        <dbReference type="ARBA" id="ARBA00023054"/>
    </source>
</evidence>
<feature type="coiled-coil region" evidence="6">
    <location>
        <begin position="956"/>
        <end position="1093"/>
    </location>
</feature>
<feature type="region of interest" description="Disordered" evidence="7">
    <location>
        <begin position="1728"/>
        <end position="1788"/>
    </location>
</feature>
<feature type="compositionally biased region" description="Low complexity" evidence="7">
    <location>
        <begin position="1738"/>
        <end position="1765"/>
    </location>
</feature>
<feature type="domain" description="Nucleoprotein TPR/MLP1-2" evidence="8">
    <location>
        <begin position="1060"/>
        <end position="1188"/>
    </location>
</feature>
<organism evidence="11 12">
    <name type="scientific">Talaromyces pinophilus</name>
    <name type="common">Penicillium pinophilum</name>
    <dbReference type="NCBI Taxonomy" id="128442"/>
    <lineage>
        <taxon>Eukaryota</taxon>
        <taxon>Fungi</taxon>
        <taxon>Dikarya</taxon>
        <taxon>Ascomycota</taxon>
        <taxon>Pezizomycotina</taxon>
        <taxon>Eurotiomycetes</taxon>
        <taxon>Eurotiomycetidae</taxon>
        <taxon>Eurotiales</taxon>
        <taxon>Trichocomaceae</taxon>
        <taxon>Talaromyces</taxon>
        <taxon>Talaromyces sect. Talaromyces</taxon>
    </lineage>
</organism>
<feature type="coiled-coil region" evidence="6">
    <location>
        <begin position="224"/>
        <end position="364"/>
    </location>
</feature>
<dbReference type="GO" id="GO:0000981">
    <property type="term" value="F:DNA-binding transcription factor activity, RNA polymerase II-specific"/>
    <property type="evidence" value="ECO:0007669"/>
    <property type="project" value="InterPro"/>
</dbReference>
<evidence type="ECO:0000256" key="7">
    <source>
        <dbReference type="SAM" id="MobiDB-lite"/>
    </source>
</evidence>
<dbReference type="GO" id="GO:0008270">
    <property type="term" value="F:zinc ion binding"/>
    <property type="evidence" value="ECO:0007669"/>
    <property type="project" value="InterPro"/>
</dbReference>
<dbReference type="GO" id="GO:0006406">
    <property type="term" value="P:mRNA export from nucleus"/>
    <property type="evidence" value="ECO:0007669"/>
    <property type="project" value="TreeGrafter"/>
</dbReference>
<dbReference type="EMBL" id="DF933814">
    <property type="protein sequence ID" value="GAM36729.1"/>
    <property type="molecule type" value="Genomic_DNA"/>
</dbReference>
<feature type="coiled-coil region" evidence="6">
    <location>
        <begin position="1618"/>
        <end position="1677"/>
    </location>
</feature>
<keyword evidence="5" id="KW-0539">Nucleus</keyword>
<evidence type="ECO:0000256" key="6">
    <source>
        <dbReference type="SAM" id="Coils"/>
    </source>
</evidence>
<feature type="compositionally biased region" description="Polar residues" evidence="7">
    <location>
        <begin position="100"/>
        <end position="121"/>
    </location>
</feature>
<gene>
    <name evidence="11" type="ORF">TCE0_018r06048</name>
</gene>
<dbReference type="InterPro" id="IPR001138">
    <property type="entry name" value="Zn2Cys6_DnaBD"/>
</dbReference>
<reference evidence="12" key="1">
    <citation type="journal article" date="2015" name="Genome Announc.">
        <title>Draft genome sequence of Talaromyces cellulolyticus strain Y-94, a source of lignocellulosic biomass-degrading enzymes.</title>
        <authorList>
            <person name="Fujii T."/>
            <person name="Koike H."/>
            <person name="Sawayama S."/>
            <person name="Yano S."/>
            <person name="Inoue H."/>
        </authorList>
    </citation>
    <scope>NUCLEOTIDE SEQUENCE [LARGE SCALE GENOMIC DNA]</scope>
    <source>
        <strain evidence="12">Y-94</strain>
    </source>
</reference>
<feature type="compositionally biased region" description="Gly residues" evidence="7">
    <location>
        <begin position="1869"/>
        <end position="1879"/>
    </location>
</feature>
<feature type="region of interest" description="Disordered" evidence="7">
    <location>
        <begin position="1567"/>
        <end position="1600"/>
    </location>
</feature>
<feature type="coiled-coil region" evidence="6">
    <location>
        <begin position="1299"/>
        <end position="1404"/>
    </location>
</feature>
<feature type="compositionally biased region" description="Gly residues" evidence="7">
    <location>
        <begin position="1956"/>
        <end position="1966"/>
    </location>
</feature>
<evidence type="ECO:0000259" key="8">
    <source>
        <dbReference type="Pfam" id="PF07926"/>
    </source>
</evidence>
<dbReference type="PANTHER" id="PTHR18898:SF2">
    <property type="entry name" value="NUCLEOPROTEIN TPR"/>
    <property type="match status" value="1"/>
</dbReference>
<dbReference type="InterPro" id="IPR012929">
    <property type="entry name" value="Nucleoprot-TPR/MLP1-2_dom"/>
</dbReference>
<evidence type="ECO:0000259" key="9">
    <source>
        <dbReference type="Pfam" id="PF25481"/>
    </source>
</evidence>
<proteinExistence type="predicted"/>
<feature type="region of interest" description="Disordered" evidence="7">
    <location>
        <begin position="929"/>
        <end position="956"/>
    </location>
</feature>
<accession>A0A510NWU3</accession>
<evidence type="ECO:0000313" key="11">
    <source>
        <dbReference type="EMBL" id="GAM36729.1"/>
    </source>
</evidence>
<dbReference type="PANTHER" id="PTHR18898">
    <property type="entry name" value="NUCLEOPROTEIN TPR-RELATED"/>
    <property type="match status" value="1"/>
</dbReference>
<evidence type="ECO:0000256" key="5">
    <source>
        <dbReference type="ARBA" id="ARBA00023242"/>
    </source>
</evidence>
<keyword evidence="4" id="KW-0804">Transcription</keyword>
<evidence type="ECO:0000256" key="2">
    <source>
        <dbReference type="ARBA" id="ARBA00023015"/>
    </source>
</evidence>
<keyword evidence="12" id="KW-1185">Reference proteome</keyword>
<dbReference type="GO" id="GO:0006606">
    <property type="term" value="P:protein import into nucleus"/>
    <property type="evidence" value="ECO:0007669"/>
    <property type="project" value="InterPro"/>
</dbReference>
<feature type="compositionally biased region" description="Basic residues" evidence="7">
    <location>
        <begin position="2082"/>
        <end position="2091"/>
    </location>
</feature>
<name>A0A510NWU3_TALPI</name>
<feature type="compositionally biased region" description="Low complexity" evidence="7">
    <location>
        <begin position="1822"/>
        <end position="1838"/>
    </location>
</feature>